<keyword evidence="7" id="KW-1185">Reference proteome</keyword>
<dbReference type="Gene3D" id="3.90.1150.10">
    <property type="entry name" value="Aspartate Aminotransferase, domain 1"/>
    <property type="match status" value="1"/>
</dbReference>
<dbReference type="CDD" id="cd06454">
    <property type="entry name" value="KBL_like"/>
    <property type="match status" value="1"/>
</dbReference>
<organism evidence="6 7">
    <name type="scientific">Croceicoccus naphthovorans</name>
    <dbReference type="NCBI Taxonomy" id="1348774"/>
    <lineage>
        <taxon>Bacteria</taxon>
        <taxon>Pseudomonadati</taxon>
        <taxon>Pseudomonadota</taxon>
        <taxon>Alphaproteobacteria</taxon>
        <taxon>Sphingomonadales</taxon>
        <taxon>Erythrobacteraceae</taxon>
        <taxon>Croceicoccus</taxon>
    </lineage>
</organism>
<keyword evidence="2" id="KW-0808">Transferase</keyword>
<dbReference type="RefSeq" id="WP_047819984.1">
    <property type="nucleotide sequence ID" value="NZ_CP011770.1"/>
</dbReference>
<evidence type="ECO:0000256" key="4">
    <source>
        <dbReference type="RuleBase" id="RU003693"/>
    </source>
</evidence>
<dbReference type="EMBL" id="CP011770">
    <property type="protein sequence ID" value="AKM09294.1"/>
    <property type="molecule type" value="Genomic_DNA"/>
</dbReference>
<dbReference type="NCBIfam" id="NF047599">
    <property type="entry name" value="SerpalmtaseBetaP"/>
    <property type="match status" value="1"/>
</dbReference>
<comment type="similarity">
    <text evidence="4">Belongs to the class-II pyridoxal-phosphate-dependent aminotransferase family.</text>
</comment>
<dbReference type="GO" id="GO:0016740">
    <property type="term" value="F:transferase activity"/>
    <property type="evidence" value="ECO:0007669"/>
    <property type="project" value="UniProtKB-KW"/>
</dbReference>
<evidence type="ECO:0000313" key="7">
    <source>
        <dbReference type="Proteomes" id="UP000035287"/>
    </source>
</evidence>
<feature type="domain" description="Aminotransferase class I/classII large" evidence="5">
    <location>
        <begin position="66"/>
        <end position="406"/>
    </location>
</feature>
<dbReference type="PANTHER" id="PTHR13693:SF3">
    <property type="entry name" value="LD36009P"/>
    <property type="match status" value="1"/>
</dbReference>
<evidence type="ECO:0000256" key="3">
    <source>
        <dbReference type="ARBA" id="ARBA00022898"/>
    </source>
</evidence>
<dbReference type="OrthoDB" id="9807157at2"/>
<dbReference type="InterPro" id="IPR004839">
    <property type="entry name" value="Aminotransferase_I/II_large"/>
</dbReference>
<evidence type="ECO:0000256" key="2">
    <source>
        <dbReference type="ARBA" id="ARBA00022679"/>
    </source>
</evidence>
<dbReference type="AlphaFoldDB" id="A0A0G3XFA4"/>
<dbReference type="InterPro" id="IPR001917">
    <property type="entry name" value="Aminotrans_II_pyridoxalP_BS"/>
</dbReference>
<dbReference type="Proteomes" id="UP000035287">
    <property type="component" value="Chromosome"/>
</dbReference>
<protein>
    <submittedName>
        <fullName evidence="6">8-amino-7-oxononanoate synthase</fullName>
    </submittedName>
</protein>
<dbReference type="Pfam" id="PF00155">
    <property type="entry name" value="Aminotran_1_2"/>
    <property type="match status" value="1"/>
</dbReference>
<dbReference type="GO" id="GO:0030170">
    <property type="term" value="F:pyridoxal phosphate binding"/>
    <property type="evidence" value="ECO:0007669"/>
    <property type="project" value="InterPro"/>
</dbReference>
<dbReference type="SUPFAM" id="SSF53383">
    <property type="entry name" value="PLP-dependent transferases"/>
    <property type="match status" value="1"/>
</dbReference>
<dbReference type="STRING" id="1348774.AB433_03760"/>
<dbReference type="NCBIfam" id="NF047603">
    <property type="entry name" value="SerpalmtaseAlphaP"/>
    <property type="match status" value="1"/>
</dbReference>
<dbReference type="Gene3D" id="3.40.640.10">
    <property type="entry name" value="Type I PLP-dependent aspartate aminotransferase-like (Major domain)"/>
    <property type="match status" value="1"/>
</dbReference>
<dbReference type="InterPro" id="IPR015421">
    <property type="entry name" value="PyrdxlP-dep_Trfase_major"/>
</dbReference>
<accession>A0A0G3XFA4</accession>
<dbReference type="KEGG" id="cna:AB433_03760"/>
<dbReference type="InterPro" id="IPR015424">
    <property type="entry name" value="PyrdxlP-dep_Trfase"/>
</dbReference>
<dbReference type="InterPro" id="IPR015422">
    <property type="entry name" value="PyrdxlP-dep_Trfase_small"/>
</dbReference>
<dbReference type="PATRIC" id="fig|1348774.3.peg.783"/>
<comment type="cofactor">
    <cofactor evidence="1 4">
        <name>pyridoxal 5'-phosphate</name>
        <dbReference type="ChEBI" id="CHEBI:597326"/>
    </cofactor>
</comment>
<name>A0A0G3XFA4_9SPHN</name>
<reference evidence="6 7" key="1">
    <citation type="submission" date="2015-06" db="EMBL/GenBank/DDBJ databases">
        <authorList>
            <person name="Zeng Y."/>
            <person name="Huang Y."/>
        </authorList>
    </citation>
    <scope>NUCLEOTIDE SEQUENCE [LARGE SCALE GENOMIC DNA]</scope>
    <source>
        <strain evidence="6 7">PQ-2</strain>
    </source>
</reference>
<keyword evidence="3 4" id="KW-0663">Pyridoxal phosphate</keyword>
<evidence type="ECO:0000256" key="1">
    <source>
        <dbReference type="ARBA" id="ARBA00001933"/>
    </source>
</evidence>
<dbReference type="PROSITE" id="PS00599">
    <property type="entry name" value="AA_TRANSFER_CLASS_2"/>
    <property type="match status" value="1"/>
</dbReference>
<sequence length="418" mass="44966">MSEGIETPDKPGTPPVGHNSGDLFSKFDGIIKQRQDLLDSGLEDPFGLVMEKVLSPVTAVCNGRETILLGTYNYMGMTFDPDVVEAGKQALDDFGSGTTGSRVLNGTYAGHRDVEAALREFYGTKHAMVFSTGYQANLGIISTIAGKGDYIVLDIDSHASIWDGCAMGNAEVVPFKHNDLEAMEKRLKRIPEGAGKLVVLEGVYSMLGDIAPLKEMIAIAKRHGAMVLVDEAHSMGFIGPNGRGVAEDQGVMDDVDFIIGTFSKSVGTVGGFCVSNHPKFEVMRLVCRPYVFTASLPPSVVATAATSIRKLIHAGNKREHLWENSKRLHAGLKELGFDLGTDTPQSAIIAVLMPDLERGAAMWEALLKEGLYVNLARPPATPANMTLLRCSLCAEHSEEQVGQILQMFENAGKAVGII</sequence>
<evidence type="ECO:0000313" key="6">
    <source>
        <dbReference type="EMBL" id="AKM09294.1"/>
    </source>
</evidence>
<dbReference type="PANTHER" id="PTHR13693">
    <property type="entry name" value="CLASS II AMINOTRANSFERASE/8-AMINO-7-OXONONANOATE SYNTHASE"/>
    <property type="match status" value="1"/>
</dbReference>
<gene>
    <name evidence="6" type="ORF">AB433_03760</name>
</gene>
<evidence type="ECO:0000259" key="5">
    <source>
        <dbReference type="Pfam" id="PF00155"/>
    </source>
</evidence>
<dbReference type="InterPro" id="IPR050087">
    <property type="entry name" value="AON_synthase_class-II"/>
</dbReference>
<proteinExistence type="inferred from homology"/>